<feature type="region of interest" description="Disordered" evidence="1">
    <location>
        <begin position="16"/>
        <end position="128"/>
    </location>
</feature>
<feature type="compositionally biased region" description="Basic and acidic residues" evidence="1">
    <location>
        <begin position="91"/>
        <end position="104"/>
    </location>
</feature>
<organism evidence="2 3">
    <name type="scientific">Glaciecola petra</name>
    <dbReference type="NCBI Taxonomy" id="3075602"/>
    <lineage>
        <taxon>Bacteria</taxon>
        <taxon>Pseudomonadati</taxon>
        <taxon>Pseudomonadota</taxon>
        <taxon>Gammaproteobacteria</taxon>
        <taxon>Alteromonadales</taxon>
        <taxon>Alteromonadaceae</taxon>
        <taxon>Glaciecola</taxon>
    </lineage>
</organism>
<dbReference type="Proteomes" id="UP001253545">
    <property type="component" value="Unassembled WGS sequence"/>
</dbReference>
<keyword evidence="2" id="KW-0482">Metalloprotease</keyword>
<protein>
    <submittedName>
        <fullName evidence="2">Metalloprotease CJM1_0395 family protein</fullName>
    </submittedName>
</protein>
<dbReference type="InterPro" id="IPR021973">
    <property type="entry name" value="SprA-related"/>
</dbReference>
<dbReference type="Pfam" id="PF12118">
    <property type="entry name" value="SprA-related"/>
    <property type="match status" value="1"/>
</dbReference>
<keyword evidence="2" id="KW-0378">Hydrolase</keyword>
<name>A0ABU2ZRA4_9ALTE</name>
<proteinExistence type="predicted"/>
<dbReference type="EMBL" id="JAVRHX010000002">
    <property type="protein sequence ID" value="MDT0595152.1"/>
    <property type="molecule type" value="Genomic_DNA"/>
</dbReference>
<comment type="caution">
    <text evidence="2">The sequence shown here is derived from an EMBL/GenBank/DDBJ whole genome shotgun (WGS) entry which is preliminary data.</text>
</comment>
<feature type="region of interest" description="Disordered" evidence="1">
    <location>
        <begin position="184"/>
        <end position="204"/>
    </location>
</feature>
<dbReference type="GO" id="GO:0008237">
    <property type="term" value="F:metallopeptidase activity"/>
    <property type="evidence" value="ECO:0007669"/>
    <property type="project" value="UniProtKB-KW"/>
</dbReference>
<keyword evidence="2" id="KW-0645">Protease</keyword>
<feature type="compositionally biased region" description="Low complexity" evidence="1">
    <location>
        <begin position="40"/>
        <end position="53"/>
    </location>
</feature>
<feature type="compositionally biased region" description="Polar residues" evidence="1">
    <location>
        <begin position="67"/>
        <end position="79"/>
    </location>
</feature>
<evidence type="ECO:0000256" key="1">
    <source>
        <dbReference type="SAM" id="MobiDB-lite"/>
    </source>
</evidence>
<evidence type="ECO:0000313" key="2">
    <source>
        <dbReference type="EMBL" id="MDT0595152.1"/>
    </source>
</evidence>
<accession>A0ABU2ZRA4</accession>
<sequence>MNVILPFDAHTILPQQEARGTAEAKIDNNAKNIIEGPQQASSSKASANSFENKSTNDKVSLSPEALKQSQSQEKTNSTELSEDEEKQVQQLKDRDREVRIHEQAHAAVGGQYAGSPSYTFETGPDGKRYAVGGEVSIDVAEEEKPEDTIQKMQIVRAAALAPAEPSTQDLKVAAEASQKEMKARAEVGQAQIQPNKTEAPAEQNTALKTQNSINQYNKVSQDIVSQTFTASA</sequence>
<dbReference type="RefSeq" id="WP_311368667.1">
    <property type="nucleotide sequence ID" value="NZ_JAVRHX010000002.1"/>
</dbReference>
<gene>
    <name evidence="2" type="ORF">RM552_09880</name>
</gene>
<evidence type="ECO:0000313" key="3">
    <source>
        <dbReference type="Proteomes" id="UP001253545"/>
    </source>
</evidence>
<reference evidence="2 3" key="1">
    <citation type="submission" date="2023-09" db="EMBL/GenBank/DDBJ databases">
        <authorList>
            <person name="Rey-Velasco X."/>
        </authorList>
    </citation>
    <scope>NUCLEOTIDE SEQUENCE [LARGE SCALE GENOMIC DNA]</scope>
    <source>
        <strain evidence="2 3">P117</strain>
    </source>
</reference>
<keyword evidence="3" id="KW-1185">Reference proteome</keyword>
<feature type="compositionally biased region" description="Polar residues" evidence="1">
    <location>
        <begin position="190"/>
        <end position="204"/>
    </location>
</feature>